<evidence type="ECO:0000313" key="3">
    <source>
        <dbReference type="Proteomes" id="UP000324897"/>
    </source>
</evidence>
<dbReference type="Proteomes" id="UP000324897">
    <property type="component" value="Unassembled WGS sequence"/>
</dbReference>
<dbReference type="Gramene" id="TVU22917">
    <property type="protein sequence ID" value="TVU22917"/>
    <property type="gene ID" value="EJB05_32638"/>
</dbReference>
<accession>A0A5J9UI05</accession>
<organism evidence="1 3">
    <name type="scientific">Eragrostis curvula</name>
    <name type="common">weeping love grass</name>
    <dbReference type="NCBI Taxonomy" id="38414"/>
    <lineage>
        <taxon>Eukaryota</taxon>
        <taxon>Viridiplantae</taxon>
        <taxon>Streptophyta</taxon>
        <taxon>Embryophyta</taxon>
        <taxon>Tracheophyta</taxon>
        <taxon>Spermatophyta</taxon>
        <taxon>Magnoliopsida</taxon>
        <taxon>Liliopsida</taxon>
        <taxon>Poales</taxon>
        <taxon>Poaceae</taxon>
        <taxon>PACMAD clade</taxon>
        <taxon>Chloridoideae</taxon>
        <taxon>Eragrostideae</taxon>
        <taxon>Eragrostidinae</taxon>
        <taxon>Eragrostis</taxon>
    </lineage>
</organism>
<evidence type="ECO:0000313" key="1">
    <source>
        <dbReference type="EMBL" id="TVU22917.1"/>
    </source>
</evidence>
<sequence length="152" mass="17168">MAPRRRALPLPLPASWNRGRDMHGAPWPRIALSLQSKQRAREILVSTFTEASLPTADPGMHTSVRTKDSAKQVISHSMVSDSTYPGRMWKDVGLEFSWEFILRSTIKAAMTLPWDSGNAVCNPANHDKILGRLPYTNYIYPQRFEEDPSSKT</sequence>
<reference evidence="1 3" key="1">
    <citation type="journal article" date="2019" name="Sci. Rep.">
        <title>A high-quality genome of Eragrostis curvula grass provides insights into Poaceae evolution and supports new strategies to enhance forage quality.</title>
        <authorList>
            <person name="Carballo J."/>
            <person name="Santos B.A.C.M."/>
            <person name="Zappacosta D."/>
            <person name="Garbus I."/>
            <person name="Selva J.P."/>
            <person name="Gallo C.A."/>
            <person name="Diaz A."/>
            <person name="Albertini E."/>
            <person name="Caccamo M."/>
            <person name="Echenique V."/>
        </authorList>
    </citation>
    <scope>NUCLEOTIDE SEQUENCE [LARGE SCALE GENOMIC DNA]</scope>
    <source>
        <strain evidence="3">cv. Victoria</strain>
        <tissue evidence="1">Leaf</tissue>
    </source>
</reference>
<keyword evidence="3" id="KW-1185">Reference proteome</keyword>
<dbReference type="AlphaFoldDB" id="A0A5J9UI05"/>
<evidence type="ECO:0000313" key="2">
    <source>
        <dbReference type="EMBL" id="TVU22932.1"/>
    </source>
</evidence>
<dbReference type="EMBL" id="RWGY01000026">
    <property type="protein sequence ID" value="TVU22932.1"/>
    <property type="molecule type" value="Genomic_DNA"/>
</dbReference>
<protein>
    <submittedName>
        <fullName evidence="1">Uncharacterized protein</fullName>
    </submittedName>
</protein>
<proteinExistence type="predicted"/>
<feature type="non-terminal residue" evidence="1">
    <location>
        <position position="1"/>
    </location>
</feature>
<name>A0A5J9UI05_9POAL</name>
<gene>
    <name evidence="1" type="ORF">EJB05_32638</name>
    <name evidence="2" type="ORF">EJB05_32653</name>
</gene>
<comment type="caution">
    <text evidence="1">The sequence shown here is derived from an EMBL/GenBank/DDBJ whole genome shotgun (WGS) entry which is preliminary data.</text>
</comment>
<dbReference type="EMBL" id="RWGY01000026">
    <property type="protein sequence ID" value="TVU22917.1"/>
    <property type="molecule type" value="Genomic_DNA"/>
</dbReference>
<dbReference type="Gramene" id="TVU22932">
    <property type="protein sequence ID" value="TVU22932"/>
    <property type="gene ID" value="EJB05_32653"/>
</dbReference>